<accession>A0A935MVB6</accession>
<name>A0A935MVB6_9RHOO</name>
<protein>
    <submittedName>
        <fullName evidence="5">Response regulator</fullName>
    </submittedName>
</protein>
<keyword evidence="2" id="KW-0902">Two-component regulatory system</keyword>
<dbReference type="InterPro" id="IPR011006">
    <property type="entry name" value="CheY-like_superfamily"/>
</dbReference>
<dbReference type="Gene3D" id="3.40.50.2300">
    <property type="match status" value="2"/>
</dbReference>
<dbReference type="PROSITE" id="PS50110">
    <property type="entry name" value="RESPONSE_REGULATORY"/>
    <property type="match status" value="2"/>
</dbReference>
<feature type="modified residue" description="4-aspartylphosphate" evidence="3">
    <location>
        <position position="80"/>
    </location>
</feature>
<keyword evidence="1 3" id="KW-0597">Phosphoprotein</keyword>
<feature type="domain" description="Response regulatory" evidence="4">
    <location>
        <begin position="30"/>
        <end position="147"/>
    </location>
</feature>
<dbReference type="PANTHER" id="PTHR45339">
    <property type="entry name" value="HYBRID SIGNAL TRANSDUCTION HISTIDINE KINASE J"/>
    <property type="match status" value="1"/>
</dbReference>
<dbReference type="EMBL" id="JADJMS010000052">
    <property type="protein sequence ID" value="MBK7417514.1"/>
    <property type="molecule type" value="Genomic_DNA"/>
</dbReference>
<feature type="domain" description="Response regulatory" evidence="4">
    <location>
        <begin position="170"/>
        <end position="284"/>
    </location>
</feature>
<evidence type="ECO:0000256" key="3">
    <source>
        <dbReference type="PROSITE-ProRule" id="PRU00169"/>
    </source>
</evidence>
<evidence type="ECO:0000259" key="4">
    <source>
        <dbReference type="PROSITE" id="PS50110"/>
    </source>
</evidence>
<dbReference type="SUPFAM" id="SSF52172">
    <property type="entry name" value="CheY-like"/>
    <property type="match status" value="2"/>
</dbReference>
<evidence type="ECO:0000256" key="1">
    <source>
        <dbReference type="ARBA" id="ARBA00022553"/>
    </source>
</evidence>
<dbReference type="CDD" id="cd17546">
    <property type="entry name" value="REC_hyHK_CKI1_RcsC-like"/>
    <property type="match status" value="2"/>
</dbReference>
<dbReference type="GO" id="GO:0000160">
    <property type="term" value="P:phosphorelay signal transduction system"/>
    <property type="evidence" value="ECO:0007669"/>
    <property type="project" value="UniProtKB-KW"/>
</dbReference>
<feature type="modified residue" description="4-aspartylphosphate" evidence="3">
    <location>
        <position position="219"/>
    </location>
</feature>
<comment type="caution">
    <text evidence="5">The sequence shown here is derived from an EMBL/GenBank/DDBJ whole genome shotgun (WGS) entry which is preliminary data.</text>
</comment>
<dbReference type="SMART" id="SM00448">
    <property type="entry name" value="REC"/>
    <property type="match status" value="2"/>
</dbReference>
<organism evidence="5 6">
    <name type="scientific">Candidatus Dechloromonas phosphorivorans</name>
    <dbReference type="NCBI Taxonomy" id="2899244"/>
    <lineage>
        <taxon>Bacteria</taxon>
        <taxon>Pseudomonadati</taxon>
        <taxon>Pseudomonadota</taxon>
        <taxon>Betaproteobacteria</taxon>
        <taxon>Rhodocyclales</taxon>
        <taxon>Azonexaceae</taxon>
        <taxon>Dechloromonas</taxon>
    </lineage>
</organism>
<dbReference type="InterPro" id="IPR001789">
    <property type="entry name" value="Sig_transdc_resp-reg_receiver"/>
</dbReference>
<sequence>MLARVSALQPALVSQCKISSSEQTPLYGKKILVVDDNAFMRNLLSNLINTFGCQVQMVDSGMAALACIEDGNTFDIILMDWRMPDMDGLSTALKLKNIGDATPVMLVTGDESELARIEADLLGINIARFLNKPVSSAALLDAMVRVLDGTTTKQPQPVTPAPIHDLTGAHILLVDDNQFNREVGLELIEITGATVTTAEDGEQAVAAVANGSFDLVLMDIQMPVMDGYTAARIIRERWPNLPIIALTAHAMAEERARVLAGGMNDIVTKPIIPDTLYAVLASYLGGVSLGKSEGIAKSDMSLVTPAETLVTTEKISLSRMIH</sequence>
<proteinExistence type="predicted"/>
<gene>
    <name evidence="5" type="ORF">IPJ38_22960</name>
</gene>
<reference evidence="5 6" key="1">
    <citation type="submission" date="2020-10" db="EMBL/GenBank/DDBJ databases">
        <title>Connecting structure to function with the recovery of over 1000 high-quality activated sludge metagenome-assembled genomes encoding full-length rRNA genes using long-read sequencing.</title>
        <authorList>
            <person name="Singleton C.M."/>
            <person name="Petriglieri F."/>
            <person name="Kristensen J.M."/>
            <person name="Kirkegaard R.H."/>
            <person name="Michaelsen T.Y."/>
            <person name="Andersen M.H."/>
            <person name="Karst S.M."/>
            <person name="Dueholm M.S."/>
            <person name="Nielsen P.H."/>
            <person name="Albertsen M."/>
        </authorList>
    </citation>
    <scope>NUCLEOTIDE SEQUENCE [LARGE SCALE GENOMIC DNA]</scope>
    <source>
        <strain evidence="5">EsbW_18-Q3-R4-48_BATAC.463</strain>
    </source>
</reference>
<evidence type="ECO:0000256" key="2">
    <source>
        <dbReference type="ARBA" id="ARBA00023012"/>
    </source>
</evidence>
<evidence type="ECO:0000313" key="5">
    <source>
        <dbReference type="EMBL" id="MBK7417514.1"/>
    </source>
</evidence>
<dbReference type="AlphaFoldDB" id="A0A935MVB6"/>
<dbReference type="PANTHER" id="PTHR45339:SF1">
    <property type="entry name" value="HYBRID SIGNAL TRANSDUCTION HISTIDINE KINASE J"/>
    <property type="match status" value="1"/>
</dbReference>
<dbReference type="Proteomes" id="UP000739411">
    <property type="component" value="Unassembled WGS sequence"/>
</dbReference>
<evidence type="ECO:0000313" key="6">
    <source>
        <dbReference type="Proteomes" id="UP000739411"/>
    </source>
</evidence>
<dbReference type="Pfam" id="PF00072">
    <property type="entry name" value="Response_reg"/>
    <property type="match status" value="2"/>
</dbReference>